<dbReference type="Pfam" id="PF13521">
    <property type="entry name" value="AAA_28"/>
    <property type="match status" value="1"/>
</dbReference>
<organism evidence="2 3">
    <name type="scientific">Sphingobacterium zeae</name>
    <dbReference type="NCBI Taxonomy" id="1776859"/>
    <lineage>
        <taxon>Bacteria</taxon>
        <taxon>Pseudomonadati</taxon>
        <taxon>Bacteroidota</taxon>
        <taxon>Sphingobacteriia</taxon>
        <taxon>Sphingobacteriales</taxon>
        <taxon>Sphingobacteriaceae</taxon>
        <taxon>Sphingobacterium</taxon>
    </lineage>
</organism>
<dbReference type="InterPro" id="IPR027417">
    <property type="entry name" value="P-loop_NTPase"/>
</dbReference>
<feature type="domain" description="NadR/Ttd14 AAA" evidence="1">
    <location>
        <begin position="4"/>
        <end position="169"/>
    </location>
</feature>
<comment type="caution">
    <text evidence="2">The sequence shown here is derived from an EMBL/GenBank/DDBJ whole genome shotgun (WGS) entry which is preliminary data.</text>
</comment>
<evidence type="ECO:0000313" key="2">
    <source>
        <dbReference type="EMBL" id="MDQ1149609.1"/>
    </source>
</evidence>
<reference evidence="2 3" key="1">
    <citation type="submission" date="2023-07" db="EMBL/GenBank/DDBJ databases">
        <title>Functional and genomic diversity of the sorghum phyllosphere microbiome.</title>
        <authorList>
            <person name="Shade A."/>
        </authorList>
    </citation>
    <scope>NUCLEOTIDE SEQUENCE [LARGE SCALE GENOMIC DNA]</scope>
    <source>
        <strain evidence="2 3">SORGH_AS_0892</strain>
    </source>
</reference>
<accession>A0ABU0U3S1</accession>
<proteinExistence type="predicted"/>
<dbReference type="Gene3D" id="3.40.50.300">
    <property type="entry name" value="P-loop containing nucleotide triphosphate hydrolases"/>
    <property type="match status" value="1"/>
</dbReference>
<evidence type="ECO:0000313" key="3">
    <source>
        <dbReference type="Proteomes" id="UP001244640"/>
    </source>
</evidence>
<sequence>MNLYIITGGPGVGKTTLVDYLHTKGFLIVPESARAIIRDQVGKNGDGVPWKNKYIYAQLMFKESLQAYNQIFNVTCDKTVFFDRGLADTLCYMKMENIPITDDQIKTVKDTIYNRKVFILPPWAEIYETDMERKQSWEESVNTYRNMKETYINLGYEVITVPIGSVESRYDFVLNHL</sequence>
<evidence type="ECO:0000259" key="1">
    <source>
        <dbReference type="Pfam" id="PF13521"/>
    </source>
</evidence>
<dbReference type="EMBL" id="JAUTBA010000001">
    <property type="protein sequence ID" value="MDQ1149609.1"/>
    <property type="molecule type" value="Genomic_DNA"/>
</dbReference>
<name>A0ABU0U3S1_9SPHI</name>
<dbReference type="RefSeq" id="WP_307185407.1">
    <property type="nucleotide sequence ID" value="NZ_JAUTBA010000001.1"/>
</dbReference>
<gene>
    <name evidence="2" type="ORF">QE382_001593</name>
</gene>
<dbReference type="Proteomes" id="UP001244640">
    <property type="component" value="Unassembled WGS sequence"/>
</dbReference>
<dbReference type="InterPro" id="IPR038727">
    <property type="entry name" value="NadR/Ttd14_AAA_dom"/>
</dbReference>
<dbReference type="SUPFAM" id="SSF52540">
    <property type="entry name" value="P-loop containing nucleoside triphosphate hydrolases"/>
    <property type="match status" value="1"/>
</dbReference>
<keyword evidence="3" id="KW-1185">Reference proteome</keyword>
<protein>
    <submittedName>
        <fullName evidence="2">ATPase</fullName>
    </submittedName>
</protein>